<feature type="region of interest" description="Disordered" evidence="1">
    <location>
        <begin position="610"/>
        <end position="634"/>
    </location>
</feature>
<keyword evidence="4" id="KW-1185">Reference proteome</keyword>
<dbReference type="SMART" id="SM00461">
    <property type="entry name" value="WH1"/>
    <property type="match status" value="1"/>
</dbReference>
<dbReference type="Pfam" id="PF00568">
    <property type="entry name" value="WH1"/>
    <property type="match status" value="1"/>
</dbReference>
<dbReference type="InterPro" id="IPR036936">
    <property type="entry name" value="CRIB_dom_sf"/>
</dbReference>
<feature type="compositionally biased region" description="Basic and acidic residues" evidence="1">
    <location>
        <begin position="400"/>
        <end position="409"/>
    </location>
</feature>
<feature type="region of interest" description="Disordered" evidence="1">
    <location>
        <begin position="214"/>
        <end position="246"/>
    </location>
</feature>
<dbReference type="AlphaFoldDB" id="A0A158R5Q1"/>
<dbReference type="InterPro" id="IPR000697">
    <property type="entry name" value="WH1/EVH1_dom"/>
</dbReference>
<name>A0A158R5Q1_9BILA</name>
<dbReference type="PROSITE" id="PS50108">
    <property type="entry name" value="CRIB"/>
    <property type="match status" value="1"/>
</dbReference>
<feature type="domain" description="CRIB" evidence="2">
    <location>
        <begin position="291"/>
        <end position="304"/>
    </location>
</feature>
<evidence type="ECO:0000313" key="5">
    <source>
        <dbReference type="WBParaSite" id="SMUV_0000773501-mRNA-1"/>
    </source>
</evidence>
<dbReference type="InterPro" id="IPR000095">
    <property type="entry name" value="CRIB_dom"/>
</dbReference>
<feature type="compositionally biased region" description="Acidic residues" evidence="1">
    <location>
        <begin position="613"/>
        <end position="634"/>
    </location>
</feature>
<feature type="region of interest" description="Disordered" evidence="1">
    <location>
        <begin position="351"/>
        <end position="370"/>
    </location>
</feature>
<dbReference type="Proteomes" id="UP000046393">
    <property type="component" value="Unplaced"/>
</dbReference>
<dbReference type="STRING" id="451379.A0A158R5Q1"/>
<protein>
    <submittedName>
        <fullName evidence="5">WH1 domain-containing protein</fullName>
    </submittedName>
</protein>
<evidence type="ECO:0000259" key="2">
    <source>
        <dbReference type="PROSITE" id="PS50108"/>
    </source>
</evidence>
<proteinExistence type="predicted"/>
<organism evidence="4 5">
    <name type="scientific">Syphacia muris</name>
    <dbReference type="NCBI Taxonomy" id="451379"/>
    <lineage>
        <taxon>Eukaryota</taxon>
        <taxon>Metazoa</taxon>
        <taxon>Ecdysozoa</taxon>
        <taxon>Nematoda</taxon>
        <taxon>Chromadorea</taxon>
        <taxon>Rhabditida</taxon>
        <taxon>Spirurina</taxon>
        <taxon>Oxyuridomorpha</taxon>
        <taxon>Oxyuroidea</taxon>
        <taxon>Oxyuridae</taxon>
        <taxon>Syphacia</taxon>
    </lineage>
</organism>
<accession>A0A158R5Q1</accession>
<evidence type="ECO:0000313" key="4">
    <source>
        <dbReference type="Proteomes" id="UP000046393"/>
    </source>
</evidence>
<evidence type="ECO:0000259" key="3">
    <source>
        <dbReference type="PROSITE" id="PS50229"/>
    </source>
</evidence>
<sequence length="634" mass="71508">MGFYYFSPLYVPIHVDVGCPVLKSRVLKQTSPQFLTPSSSSGSKNSYSPNDMELKNEGSAWLTYDENQNIFKLLGSRTHTLATGFGELLMHDQSNPGWNKMETGAICYVFDSSRKKYSVRLIDPGLNNNTPCEKWRVFITKETDFEKRHPNLVTFALPEDVDLLYGLNFSYKEEAEAFFSCVQQSQNEILEKNKRSPLLTWWPPKSIHRHHKSADDVEECSTQENTSGSFSLEGEKAASPMSNERPKSVFSPFTERMDVAFNSFQNFVDSKTKGLRKNKKKKKSKLSKFDIGEPRNFQHKVHAGDSPFVLDDADVDETVRVVYDQLNWDYQKAPKTEIELVKTTVRNEMKRQSMRVKKAKPQNTNGPVLTSEFLPLSGARDSMHRKPLGAQRHTLGKVKRSNEFKRQESAKSLPSPVLPSKPPVPIKSPNLIKPALPKINGNAVLKHSLSHPDDLRPPIARKPQFDLKKKSEHGSATVTPFSERQAYFSASSTASNFAKQVEEKASVSKEVKKFTPGNLHCHQQEATLPPVPTSSPPPNLDFSPARISGFLPSPNSETPNRDMLLTEIRQANLSRLRKVDLSKKNVENPIKSGNLISIIGEVLKERRSQLAEYSDDDDESSTEYECSDGEAWDN</sequence>
<reference evidence="5" key="1">
    <citation type="submission" date="2016-04" db="UniProtKB">
        <authorList>
            <consortium name="WormBaseParasite"/>
        </authorList>
    </citation>
    <scope>IDENTIFICATION</scope>
</reference>
<dbReference type="WBParaSite" id="SMUV_0000773501-mRNA-1">
    <property type="protein sequence ID" value="SMUV_0000773501-mRNA-1"/>
    <property type="gene ID" value="SMUV_0000773501"/>
</dbReference>
<dbReference type="PROSITE" id="PS50229">
    <property type="entry name" value="WH1"/>
    <property type="match status" value="1"/>
</dbReference>
<dbReference type="Gene3D" id="2.30.29.30">
    <property type="entry name" value="Pleckstrin-homology domain (PH domain)/Phosphotyrosine-binding domain (PTB)"/>
    <property type="match status" value="1"/>
</dbReference>
<dbReference type="SUPFAM" id="SSF50729">
    <property type="entry name" value="PH domain-like"/>
    <property type="match status" value="1"/>
</dbReference>
<feature type="region of interest" description="Disordered" evidence="1">
    <location>
        <begin position="386"/>
        <end position="425"/>
    </location>
</feature>
<feature type="compositionally biased region" description="Pro residues" evidence="1">
    <location>
        <begin position="416"/>
        <end position="425"/>
    </location>
</feature>
<dbReference type="InterPro" id="IPR011993">
    <property type="entry name" value="PH-like_dom_sf"/>
</dbReference>
<evidence type="ECO:0000256" key="1">
    <source>
        <dbReference type="SAM" id="MobiDB-lite"/>
    </source>
</evidence>
<dbReference type="Gene3D" id="3.90.810.10">
    <property type="entry name" value="CRIB domain"/>
    <property type="match status" value="1"/>
</dbReference>
<feature type="domain" description="WH1" evidence="3">
    <location>
        <begin position="73"/>
        <end position="189"/>
    </location>
</feature>